<dbReference type="Proteomes" id="UP001172778">
    <property type="component" value="Unassembled WGS sequence"/>
</dbReference>
<evidence type="ECO:0000313" key="5">
    <source>
        <dbReference type="Proteomes" id="UP001172778"/>
    </source>
</evidence>
<evidence type="ECO:0000259" key="2">
    <source>
        <dbReference type="Pfam" id="PF13421"/>
    </source>
</evidence>
<dbReference type="InterPro" id="IPR025640">
    <property type="entry name" value="GYF_2"/>
</dbReference>
<dbReference type="SUPFAM" id="SSF117892">
    <property type="entry name" value="Band 7/SPFH domain"/>
    <property type="match status" value="1"/>
</dbReference>
<dbReference type="Pfam" id="PF14237">
    <property type="entry name" value="GYF_2"/>
    <property type="match status" value="1"/>
</dbReference>
<evidence type="ECO:0000313" key="4">
    <source>
        <dbReference type="EMBL" id="MDK2126643.1"/>
    </source>
</evidence>
<feature type="region of interest" description="Disordered" evidence="1">
    <location>
        <begin position="290"/>
        <end position="309"/>
    </location>
</feature>
<evidence type="ECO:0000259" key="3">
    <source>
        <dbReference type="Pfam" id="PF14237"/>
    </source>
</evidence>
<organism evidence="4 5">
    <name type="scientific">Parachitinimonas caeni</name>
    <dbReference type="NCBI Taxonomy" id="3031301"/>
    <lineage>
        <taxon>Bacteria</taxon>
        <taxon>Pseudomonadati</taxon>
        <taxon>Pseudomonadota</taxon>
        <taxon>Betaproteobacteria</taxon>
        <taxon>Neisseriales</taxon>
        <taxon>Chitinibacteraceae</taxon>
        <taxon>Parachitinimonas</taxon>
    </lineage>
</organism>
<feature type="domain" description="SPFH" evidence="2">
    <location>
        <begin position="26"/>
        <end position="241"/>
    </location>
</feature>
<dbReference type="PANTHER" id="PTHR37826">
    <property type="entry name" value="FLOTILLIN BAND_7_5 DOMAIN PROTEIN"/>
    <property type="match status" value="1"/>
</dbReference>
<reference evidence="4" key="1">
    <citation type="submission" date="2023-03" db="EMBL/GenBank/DDBJ databases">
        <title>Chitinimonas shenzhenensis gen. nov., sp. nov., a novel member of family Burkholderiaceae isolated from activated sludge collected in Shen Zhen, China.</title>
        <authorList>
            <person name="Wang X."/>
        </authorList>
    </citation>
    <scope>NUCLEOTIDE SEQUENCE</scope>
    <source>
        <strain evidence="4">DQS-5</strain>
    </source>
</reference>
<sequence length="382" mass="41158">MGLWQKLTNEFIDIVEWLDDSRDTLVHRFERYNNEIKNGAKLVVREGQLAIIVNQGQAGAGQPADVFGPGMHELSTANLPILSTLQGWKYGFNSPFKAEVYFFNTRLFPDLKWGTPGPSTMRDPEFGVVRVTAFGIYSIRIKDAKTVLKDLVGTAGDFTLSDIENNLRGKIGLRIKEVMPELGVPVIDLESKVTVLGERIREKISPDFERLGLELVEVQVQDLGLPEEVEAAIDKQGAMRVIGNMQTYAQYEAANAMRDAANNTGAAGSAMGVGVGMMMGNGIGALFGGGSQSPAQPAQPAPQAAAPVAPPPLPTAVQYWVAINGQQAGPFDLAALQQKLASGEINRDSLAWKQGMPGWTAMSQIAELGSLFANVPPPLPPM</sequence>
<protein>
    <submittedName>
        <fullName evidence="4">SPFH domain-containing protein</fullName>
    </submittedName>
</protein>
<name>A0ABT7E2W8_9NEIS</name>
<dbReference type="Gene3D" id="3.30.479.30">
    <property type="entry name" value="Band 7 domain"/>
    <property type="match status" value="1"/>
</dbReference>
<dbReference type="CDD" id="cd03408">
    <property type="entry name" value="SPFH_like_u1"/>
    <property type="match status" value="1"/>
</dbReference>
<keyword evidence="5" id="KW-1185">Reference proteome</keyword>
<proteinExistence type="predicted"/>
<dbReference type="InterPro" id="IPR036013">
    <property type="entry name" value="Band_7/SPFH_dom_sf"/>
</dbReference>
<dbReference type="PANTHER" id="PTHR37826:SF2">
    <property type="entry name" value="ZINC-RIBBON DOMAIN-CONTAINING PROTEIN"/>
    <property type="match status" value="1"/>
</dbReference>
<dbReference type="InterPro" id="IPR033880">
    <property type="entry name" value="SPFH_YdjI"/>
</dbReference>
<dbReference type="RefSeq" id="WP_284102962.1">
    <property type="nucleotide sequence ID" value="NZ_JARRAF010000044.1"/>
</dbReference>
<comment type="caution">
    <text evidence="4">The sequence shown here is derived from an EMBL/GenBank/DDBJ whole genome shotgun (WGS) entry which is preliminary data.</text>
</comment>
<accession>A0ABT7E2W8</accession>
<dbReference type="EMBL" id="JARRAF010000044">
    <property type="protein sequence ID" value="MDK2126643.1"/>
    <property type="molecule type" value="Genomic_DNA"/>
</dbReference>
<feature type="domain" description="GYF" evidence="3">
    <location>
        <begin position="319"/>
        <end position="368"/>
    </location>
</feature>
<feature type="compositionally biased region" description="Low complexity" evidence="1">
    <location>
        <begin position="294"/>
        <end position="307"/>
    </location>
</feature>
<gene>
    <name evidence="4" type="ORF">PZA18_21595</name>
</gene>
<evidence type="ECO:0000256" key="1">
    <source>
        <dbReference type="SAM" id="MobiDB-lite"/>
    </source>
</evidence>
<dbReference type="Pfam" id="PF13421">
    <property type="entry name" value="Band_7_1"/>
    <property type="match status" value="1"/>
</dbReference>